<feature type="domain" description="Amidase" evidence="1">
    <location>
        <begin position="320"/>
        <end position="443"/>
    </location>
</feature>
<dbReference type="GO" id="GO:0012505">
    <property type="term" value="C:endomembrane system"/>
    <property type="evidence" value="ECO:0007669"/>
    <property type="project" value="TreeGrafter"/>
</dbReference>
<evidence type="ECO:0000313" key="2">
    <source>
        <dbReference type="EMBL" id="AWM76427.1"/>
    </source>
</evidence>
<dbReference type="Gene3D" id="3.90.1300.10">
    <property type="entry name" value="Amidase signature (AS) domain"/>
    <property type="match status" value="1"/>
</dbReference>
<keyword evidence="3" id="KW-1185">Reference proteome</keyword>
<protein>
    <submittedName>
        <fullName evidence="2">Amidase</fullName>
    </submittedName>
</protein>
<dbReference type="AlphaFoldDB" id="A0A2Z3HL69"/>
<dbReference type="KEGG" id="phb:HYN04_00815"/>
<gene>
    <name evidence="2" type="ORF">HYN04_00815</name>
</gene>
<dbReference type="PANTHER" id="PTHR43372:SF4">
    <property type="entry name" value="FATTY-ACID AMIDE HYDROLASE 2"/>
    <property type="match status" value="1"/>
</dbReference>
<sequence length="464" mass="48415">MTGTRTPELLDATVGELVDALAARRIGSLELTDALIARIEDRDQGINAVVVRDFDRAREAARQADARLARGERSPLLGLPMTVKESNQVEGLPSTWGSPAFQGWTAPTDATAVARLKAAGAIILGLTNVPPMLADWQSTNPIYGRTGNPWDASRSPGGSSGGAAAALAAGMTPLELGSDIGGSIRVPSALCGVFGHKPTYGLVPTRGHTPPGTDGVPVPLAVVGPMARCTADLRRALSVLAGPEPEEAGGLAFTLAPPRRETLAAHRVLVLTQHPLTPTDDEIAGAVEGLASRLEALGAAVSRSSDLLPDLAAQHAAYQPLLNTAISRGAPGASPPDAHAYMDMLDAQLAFRRRWAALFEMFDVVITPTFGVTAFPHEDGPETYARTLKVNGSDTPYYAQLGWPAVALLPNLPATALPVGLSRAGLPMGVQVIGGWMQDLTTLRFAELLEREIGGFIAPPGFGG</sequence>
<reference evidence="3" key="1">
    <citation type="submission" date="2018-05" db="EMBL/GenBank/DDBJ databases">
        <title>Genome sequencing of Phenylobacterium sp. HYN0004.</title>
        <authorList>
            <person name="Yi H."/>
            <person name="Baek C."/>
        </authorList>
    </citation>
    <scope>NUCLEOTIDE SEQUENCE [LARGE SCALE GENOMIC DNA]</scope>
    <source>
        <strain evidence="3">HYN0004</strain>
    </source>
</reference>
<dbReference type="OrthoDB" id="9814821at2"/>
<organism evidence="2 3">
    <name type="scientific">Phenylobacterium parvum</name>
    <dbReference type="NCBI Taxonomy" id="2201350"/>
    <lineage>
        <taxon>Bacteria</taxon>
        <taxon>Pseudomonadati</taxon>
        <taxon>Pseudomonadota</taxon>
        <taxon>Alphaproteobacteria</taxon>
        <taxon>Caulobacterales</taxon>
        <taxon>Caulobacteraceae</taxon>
        <taxon>Phenylobacterium</taxon>
    </lineage>
</organism>
<dbReference type="InterPro" id="IPR036928">
    <property type="entry name" value="AS_sf"/>
</dbReference>
<evidence type="ECO:0000259" key="1">
    <source>
        <dbReference type="Pfam" id="PF01425"/>
    </source>
</evidence>
<dbReference type="EMBL" id="CP029479">
    <property type="protein sequence ID" value="AWM76427.1"/>
    <property type="molecule type" value="Genomic_DNA"/>
</dbReference>
<proteinExistence type="predicted"/>
<name>A0A2Z3HL69_9CAUL</name>
<dbReference type="SUPFAM" id="SSF75304">
    <property type="entry name" value="Amidase signature (AS) enzymes"/>
    <property type="match status" value="1"/>
</dbReference>
<dbReference type="InterPro" id="IPR023631">
    <property type="entry name" value="Amidase_dom"/>
</dbReference>
<dbReference type="Proteomes" id="UP000247763">
    <property type="component" value="Chromosome"/>
</dbReference>
<dbReference type="Pfam" id="PF01425">
    <property type="entry name" value="Amidase"/>
    <property type="match status" value="2"/>
</dbReference>
<dbReference type="RefSeq" id="WP_110448996.1">
    <property type="nucleotide sequence ID" value="NZ_CP029479.1"/>
</dbReference>
<feature type="domain" description="Amidase" evidence="1">
    <location>
        <begin position="30"/>
        <end position="305"/>
    </location>
</feature>
<dbReference type="InterPro" id="IPR052739">
    <property type="entry name" value="FAAH2"/>
</dbReference>
<evidence type="ECO:0000313" key="3">
    <source>
        <dbReference type="Proteomes" id="UP000247763"/>
    </source>
</evidence>
<dbReference type="PANTHER" id="PTHR43372">
    <property type="entry name" value="FATTY-ACID AMIDE HYDROLASE"/>
    <property type="match status" value="1"/>
</dbReference>
<accession>A0A2Z3HL69</accession>